<dbReference type="InterPro" id="IPR012337">
    <property type="entry name" value="RNaseH-like_sf"/>
</dbReference>
<dbReference type="PROSITE" id="PS50879">
    <property type="entry name" value="RNASE_H_1"/>
    <property type="match status" value="1"/>
</dbReference>
<dbReference type="GO" id="GO:0004523">
    <property type="term" value="F:RNA-DNA hybrid ribonuclease activity"/>
    <property type="evidence" value="ECO:0007669"/>
    <property type="project" value="InterPro"/>
</dbReference>
<dbReference type="SUPFAM" id="SSF56672">
    <property type="entry name" value="DNA/RNA polymerases"/>
    <property type="match status" value="1"/>
</dbReference>
<evidence type="ECO:0000313" key="3">
    <source>
        <dbReference type="EMBL" id="QQP49282.1"/>
    </source>
</evidence>
<dbReference type="CDD" id="cd09276">
    <property type="entry name" value="Rnase_HI_RT_non_LTR"/>
    <property type="match status" value="1"/>
</dbReference>
<evidence type="ECO:0000259" key="2">
    <source>
        <dbReference type="PROSITE" id="PS50879"/>
    </source>
</evidence>
<dbReference type="PROSITE" id="PS50878">
    <property type="entry name" value="RT_POL"/>
    <property type="match status" value="1"/>
</dbReference>
<dbReference type="GO" id="GO:0071897">
    <property type="term" value="P:DNA biosynthetic process"/>
    <property type="evidence" value="ECO:0007669"/>
    <property type="project" value="UniProtKB-ARBA"/>
</dbReference>
<dbReference type="GO" id="GO:0003676">
    <property type="term" value="F:nucleic acid binding"/>
    <property type="evidence" value="ECO:0007669"/>
    <property type="project" value="InterPro"/>
</dbReference>
<dbReference type="InterPro" id="IPR036397">
    <property type="entry name" value="RNaseH_sf"/>
</dbReference>
<feature type="non-terminal residue" evidence="3">
    <location>
        <position position="1"/>
    </location>
</feature>
<sequence length="1155" mass="130989">LDRRIHRDESCIIFATEPPLRQGGTGLINIKGLSVFVCGKPKPRAAIITSSDIIITQIPKFCTEDLVVCSIKTVNNKNLVIASYYSDINKDDPTSVILPLVEFCNIHHKPLLICGDFNARSTLWRDKTTNPRGDKLEEFMAVFNLSLQNVGCVPTFAGGMGESIIDLTMTNIWSHSLVSSWKTDINYSGSDHRFCTFDINATRTLANNINLKSADWCNFMRLLESSKFTGDLLLDMNGIDLEATNIATELLDSMKSSCNISSGILRKANPWWNDDLRQQRRKVKYLQRKGRSDEFRAEKQIYKTMIIKAKREAFKEWVSTLEGPKDISRLMKSRANHSNARVGIMGDLRNEKESLKLLLEEHFPNSVDSADGITSGCPNSQSQEPHEDYFDVTLVKNAIESLKSNKKPGPDQIPVQAYKHLPDHFLERLTRLYNAVLRTSYTPKIWRDSKVIFIPKQGKKDYSDPRAFRPITLTNVALKILERMVQWKIYQKCDLNLQNQHAFIKGKSTDTAVSEFLNFCEGSYHRKEEALVVFLDIKGAFDRVDFDHIIESMNKHNIDKTIVSWYNYLLKNRFVYASLGVEQASVIPTRGCPQGGILSPMAWNLAFQEAVDLIEKPVFKIAYADDLTLCVRGIDRPTLVSLMQDVLNKLLVWAKFRNTTFSNAKTKTMIFSKRKKNLDASLFMDGIEIERVKTFKYLGLIIDDNLRWNDHIKYITSKAKRVLFALKTFVGLDWGLSPPKSKWIYETYVRSVLSYGAIAFAAKIQVNNPMKSCLKKVQRLGLISITGAMRSTPTATMEVLCGLVPLHLYIMERACLARFQTRSVNSPVWSGISSKGHLRFIDKFLEKYNIPTPSPSITVWSGEKGYSVTRKWCVDDFDIIGYTDGSKICGHTGAGWIIARGDVVLEERILKLDDTNTVFQAEVEAMRSLVSGLGMSKMEGKKLLILSDSLSTIKSLDVRPGKTISADVNNCRKALESSRCDITVGWVRGHNDTTGNEYADFLAKEGAQSGGQVVVPISVNQTKNSLKNTSLSMWKAQWLAMDSCRQSKHFVPEPYIGRKIFHFKRKNVSKIVAMVTGHIGLNAHLYKMGKSSTPVCRLCEEEDETPIHLICACPRTRMEMDELAEEMRRRKKPMEEYLLRAFLLLCQYNLFRNKG</sequence>
<evidence type="ECO:0000313" key="4">
    <source>
        <dbReference type="Proteomes" id="UP000595437"/>
    </source>
</evidence>
<dbReference type="InterPro" id="IPR043502">
    <property type="entry name" value="DNA/RNA_pol_sf"/>
</dbReference>
<dbReference type="OrthoDB" id="6368401at2759"/>
<dbReference type="Pfam" id="PF00078">
    <property type="entry name" value="RVT_1"/>
    <property type="match status" value="1"/>
</dbReference>
<reference evidence="4" key="1">
    <citation type="submission" date="2021-01" db="EMBL/GenBank/DDBJ databases">
        <title>Caligus Genome Assembly.</title>
        <authorList>
            <person name="Gallardo-Escarate C."/>
        </authorList>
    </citation>
    <scope>NUCLEOTIDE SEQUENCE [LARGE SCALE GENOMIC DNA]</scope>
</reference>
<dbReference type="InterPro" id="IPR000477">
    <property type="entry name" value="RT_dom"/>
</dbReference>
<dbReference type="PRINTS" id="PR01345">
    <property type="entry name" value="CERVTRCPTASE"/>
</dbReference>
<gene>
    <name evidence="3" type="ORF">FKW44_009889</name>
</gene>
<accession>A0A7T8HG41</accession>
<dbReference type="Gene3D" id="3.60.10.10">
    <property type="entry name" value="Endonuclease/exonuclease/phosphatase"/>
    <property type="match status" value="1"/>
</dbReference>
<dbReference type="Pfam" id="PF14529">
    <property type="entry name" value="Exo_endo_phos_2"/>
    <property type="match status" value="1"/>
</dbReference>
<feature type="domain" description="RNase H type-1" evidence="2">
    <location>
        <begin position="875"/>
        <end position="1008"/>
    </location>
</feature>
<protein>
    <recommendedName>
        <fullName evidence="5">Pol-like protein</fullName>
    </recommendedName>
</protein>
<name>A0A7T8HG41_CALRO</name>
<dbReference type="Pfam" id="PF00075">
    <property type="entry name" value="RNase_H"/>
    <property type="match status" value="1"/>
</dbReference>
<dbReference type="Gene3D" id="3.30.420.10">
    <property type="entry name" value="Ribonuclease H-like superfamily/Ribonuclease H"/>
    <property type="match status" value="1"/>
</dbReference>
<organism evidence="3 4">
    <name type="scientific">Caligus rogercresseyi</name>
    <name type="common">Sea louse</name>
    <dbReference type="NCBI Taxonomy" id="217165"/>
    <lineage>
        <taxon>Eukaryota</taxon>
        <taxon>Metazoa</taxon>
        <taxon>Ecdysozoa</taxon>
        <taxon>Arthropoda</taxon>
        <taxon>Crustacea</taxon>
        <taxon>Multicrustacea</taxon>
        <taxon>Hexanauplia</taxon>
        <taxon>Copepoda</taxon>
        <taxon>Siphonostomatoida</taxon>
        <taxon>Caligidae</taxon>
        <taxon>Caligus</taxon>
    </lineage>
</organism>
<dbReference type="SUPFAM" id="SSF53098">
    <property type="entry name" value="Ribonuclease H-like"/>
    <property type="match status" value="1"/>
</dbReference>
<evidence type="ECO:0008006" key="5">
    <source>
        <dbReference type="Google" id="ProtNLM"/>
    </source>
</evidence>
<dbReference type="PANTHER" id="PTHR19446">
    <property type="entry name" value="REVERSE TRANSCRIPTASES"/>
    <property type="match status" value="1"/>
</dbReference>
<dbReference type="InterPro" id="IPR005135">
    <property type="entry name" value="Endo/exonuclease/phosphatase"/>
</dbReference>
<feature type="domain" description="Reverse transcriptase" evidence="1">
    <location>
        <begin position="435"/>
        <end position="702"/>
    </location>
</feature>
<dbReference type="AlphaFoldDB" id="A0A7T8HG41"/>
<dbReference type="InterPro" id="IPR036691">
    <property type="entry name" value="Endo/exonu/phosph_ase_sf"/>
</dbReference>
<dbReference type="GO" id="GO:0042575">
    <property type="term" value="C:DNA polymerase complex"/>
    <property type="evidence" value="ECO:0007669"/>
    <property type="project" value="UniProtKB-ARBA"/>
</dbReference>
<proteinExistence type="predicted"/>
<evidence type="ECO:0000259" key="1">
    <source>
        <dbReference type="PROSITE" id="PS50878"/>
    </source>
</evidence>
<keyword evidence="4" id="KW-1185">Reference proteome</keyword>
<dbReference type="SUPFAM" id="SSF56219">
    <property type="entry name" value="DNase I-like"/>
    <property type="match status" value="1"/>
</dbReference>
<dbReference type="CDD" id="cd01650">
    <property type="entry name" value="RT_nLTR_like"/>
    <property type="match status" value="1"/>
</dbReference>
<dbReference type="InterPro" id="IPR002156">
    <property type="entry name" value="RNaseH_domain"/>
</dbReference>
<dbReference type="EMBL" id="CP045895">
    <property type="protein sequence ID" value="QQP49282.1"/>
    <property type="molecule type" value="Genomic_DNA"/>
</dbReference>
<dbReference type="Proteomes" id="UP000595437">
    <property type="component" value="Chromosome 6"/>
</dbReference>